<feature type="transmembrane region" description="Helical" evidence="6">
    <location>
        <begin position="68"/>
        <end position="85"/>
    </location>
</feature>
<sequence>MAPRDSRRTFVEPQGPAAPPGRVDSGEIDLVAPDLDPHELEAFESELKQTGFRAVVTKINRYLARPRWWVEVLLLGALYAVYSVIRNSVGEVADQAYRNAYDILRLEDAWHFALERPLNELVHTTSWLANIVALQYATLHFLVTPAVLIWLLFRRKDYYRKVSGTLVLCTGLALFGFYFMPTAPPRLLPGEGFVDVMAQTSSWGWWPESGAPGSDAISNQFAAMPSLHCAWATWCGLVLFFLAKWQWLRILGLIYPFTTYFVVMGSGNHFILDVVAGVALLAVAAAIVYAPTLLRWWRGRSANAPAGAGVPIG</sequence>
<accession>A0A318RS24</accession>
<comment type="subcellular location">
    <subcellularLocation>
        <location evidence="1">Membrane</location>
        <topology evidence="1">Multi-pass membrane protein</topology>
    </subcellularLocation>
</comment>
<dbReference type="Proteomes" id="UP000247591">
    <property type="component" value="Unassembled WGS sequence"/>
</dbReference>
<feature type="transmembrane region" description="Helical" evidence="6">
    <location>
        <begin position="270"/>
        <end position="290"/>
    </location>
</feature>
<dbReference type="PANTHER" id="PTHR31310">
    <property type="match status" value="1"/>
</dbReference>
<dbReference type="InterPro" id="IPR052185">
    <property type="entry name" value="IPC_Synthase-Related"/>
</dbReference>
<gene>
    <name evidence="8" type="ORF">DFR67_10443</name>
</gene>
<keyword evidence="4 6" id="KW-0472">Membrane</keyword>
<evidence type="ECO:0000313" key="8">
    <source>
        <dbReference type="EMBL" id="PYE18464.1"/>
    </source>
</evidence>
<dbReference type="SUPFAM" id="SSF48317">
    <property type="entry name" value="Acid phosphatase/Vanadium-dependent haloperoxidase"/>
    <property type="match status" value="1"/>
</dbReference>
<name>A0A318RS24_WILLI</name>
<evidence type="ECO:0000313" key="9">
    <source>
        <dbReference type="Proteomes" id="UP000247591"/>
    </source>
</evidence>
<keyword evidence="2 6" id="KW-0812">Transmembrane</keyword>
<evidence type="ECO:0000256" key="5">
    <source>
        <dbReference type="SAM" id="MobiDB-lite"/>
    </source>
</evidence>
<dbReference type="AlphaFoldDB" id="A0A318RS24"/>
<comment type="caution">
    <text evidence="8">The sequence shown here is derived from an EMBL/GenBank/DDBJ whole genome shotgun (WGS) entry which is preliminary data.</text>
</comment>
<protein>
    <submittedName>
        <fullName evidence="8">PAP2 superfamily protein</fullName>
    </submittedName>
</protein>
<feature type="transmembrane region" description="Helical" evidence="6">
    <location>
        <begin position="162"/>
        <end position="180"/>
    </location>
</feature>
<feature type="transmembrane region" description="Helical" evidence="6">
    <location>
        <begin position="247"/>
        <end position="264"/>
    </location>
</feature>
<feature type="region of interest" description="Disordered" evidence="5">
    <location>
        <begin position="1"/>
        <end position="25"/>
    </location>
</feature>
<evidence type="ECO:0000256" key="3">
    <source>
        <dbReference type="ARBA" id="ARBA00022989"/>
    </source>
</evidence>
<evidence type="ECO:0000256" key="1">
    <source>
        <dbReference type="ARBA" id="ARBA00004141"/>
    </source>
</evidence>
<organism evidence="8 9">
    <name type="scientific">Williamsia limnetica</name>
    <dbReference type="NCBI Taxonomy" id="882452"/>
    <lineage>
        <taxon>Bacteria</taxon>
        <taxon>Bacillati</taxon>
        <taxon>Actinomycetota</taxon>
        <taxon>Actinomycetes</taxon>
        <taxon>Mycobacteriales</taxon>
        <taxon>Nocardiaceae</taxon>
        <taxon>Williamsia</taxon>
    </lineage>
</organism>
<feature type="transmembrane region" description="Helical" evidence="6">
    <location>
        <begin position="221"/>
        <end position="242"/>
    </location>
</feature>
<dbReference type="OrthoDB" id="5241565at2"/>
<feature type="compositionally biased region" description="Basic and acidic residues" evidence="5">
    <location>
        <begin position="1"/>
        <end position="10"/>
    </location>
</feature>
<reference evidence="8 9" key="1">
    <citation type="submission" date="2018-06" db="EMBL/GenBank/DDBJ databases">
        <title>Genomic Encyclopedia of Type Strains, Phase IV (KMG-IV): sequencing the most valuable type-strain genomes for metagenomic binning, comparative biology and taxonomic classification.</title>
        <authorList>
            <person name="Goeker M."/>
        </authorList>
    </citation>
    <scope>NUCLEOTIDE SEQUENCE [LARGE SCALE GENOMIC DNA]</scope>
    <source>
        <strain evidence="8 9">DSM 45521</strain>
    </source>
</reference>
<dbReference type="PANTHER" id="PTHR31310:SF7">
    <property type="entry name" value="PA-PHOSPHATASE RELATED-FAMILY PROTEIN DDB_G0268928"/>
    <property type="match status" value="1"/>
</dbReference>
<dbReference type="InterPro" id="IPR026841">
    <property type="entry name" value="Aur1/Ipt1"/>
</dbReference>
<evidence type="ECO:0000256" key="6">
    <source>
        <dbReference type="SAM" id="Phobius"/>
    </source>
</evidence>
<evidence type="ECO:0000256" key="4">
    <source>
        <dbReference type="ARBA" id="ARBA00023136"/>
    </source>
</evidence>
<evidence type="ECO:0000259" key="7">
    <source>
        <dbReference type="Pfam" id="PF14378"/>
    </source>
</evidence>
<feature type="transmembrane region" description="Helical" evidence="6">
    <location>
        <begin position="127"/>
        <end position="153"/>
    </location>
</feature>
<feature type="domain" description="Inositolphosphotransferase Aur1/Ipt1" evidence="7">
    <location>
        <begin position="102"/>
        <end position="286"/>
    </location>
</feature>
<dbReference type="RefSeq" id="WP_110468867.1">
    <property type="nucleotide sequence ID" value="NZ_QJSP01000004.1"/>
</dbReference>
<dbReference type="Pfam" id="PF14378">
    <property type="entry name" value="PAP2_3"/>
    <property type="match status" value="1"/>
</dbReference>
<dbReference type="EMBL" id="QJSP01000004">
    <property type="protein sequence ID" value="PYE18464.1"/>
    <property type="molecule type" value="Genomic_DNA"/>
</dbReference>
<dbReference type="InterPro" id="IPR036938">
    <property type="entry name" value="PAP2/HPO_sf"/>
</dbReference>
<keyword evidence="9" id="KW-1185">Reference proteome</keyword>
<dbReference type="GO" id="GO:0016020">
    <property type="term" value="C:membrane"/>
    <property type="evidence" value="ECO:0007669"/>
    <property type="project" value="UniProtKB-SubCell"/>
</dbReference>
<proteinExistence type="predicted"/>
<dbReference type="Gene3D" id="1.20.144.10">
    <property type="entry name" value="Phosphatidic acid phosphatase type 2/haloperoxidase"/>
    <property type="match status" value="1"/>
</dbReference>
<evidence type="ECO:0000256" key="2">
    <source>
        <dbReference type="ARBA" id="ARBA00022692"/>
    </source>
</evidence>
<dbReference type="CDD" id="cd03386">
    <property type="entry name" value="PAP2_Aur1_like"/>
    <property type="match status" value="1"/>
</dbReference>
<keyword evidence="3 6" id="KW-1133">Transmembrane helix</keyword>